<dbReference type="EC" id="2.6.1.-" evidence="6"/>
<dbReference type="InterPro" id="IPR015424">
    <property type="entry name" value="PyrdxlP-dep_Trfase"/>
</dbReference>
<keyword evidence="3 6" id="KW-0032">Aminotransferase</keyword>
<dbReference type="Gene3D" id="3.40.640.10">
    <property type="entry name" value="Type I PLP-dependent aspartate aminotransferase-like (Major domain)"/>
    <property type="match status" value="1"/>
</dbReference>
<sequence length="388" mass="41624">MKVSRRSQVPPFSVMQIIAQARERHAGGHPVINLCAGEPAAGASAVVRQEAARVLESGDLGYTQSLGVPQLREALAAHYARWYGVEVDPQCVAITTGSSGGFVLAFLAAFDVGDRVAVARPGYPAYRNILVSLGIEVVELPCGLGTRFQPTVAQLDEAHRRSPLAGVVIASPANPTGTIIDPLEFQAIVAWCASHGVRLVSDEIYHGVVFEESQPVVTAAGFRDMGAITVSSFSKYWAMTGWRIGWLVLPQDMVATADALAGNVSLCPPALSQFAAVAALSEQGYAAAQVDVEMYRLSREVVLDGCGRLGWSRVAPADGAFYLYADVSGSGLDSVTWCERLLVEADVAMTPGVDFDSEAGRDWIRLSFANRPEVMREALERVISWQNR</sequence>
<dbReference type="OrthoDB" id="4436468at2"/>
<dbReference type="eggNOG" id="COG0436">
    <property type="taxonomic scope" value="Bacteria"/>
</dbReference>
<dbReference type="PROSITE" id="PS00105">
    <property type="entry name" value="AA_TRANSFER_CLASS_1"/>
    <property type="match status" value="1"/>
</dbReference>
<organism evidence="8 9">
    <name type="scientific">Jonesia denitrificans (strain ATCC 14870 / DSM 20603 / BCRC 15368 / CIP 55.134 / JCM 11481 / NBRC 15587 / NCTC 10816 / Prevot 55134)</name>
    <name type="common">Listeria denitrificans</name>
    <dbReference type="NCBI Taxonomy" id="471856"/>
    <lineage>
        <taxon>Bacteria</taxon>
        <taxon>Bacillati</taxon>
        <taxon>Actinomycetota</taxon>
        <taxon>Actinomycetes</taxon>
        <taxon>Micrococcales</taxon>
        <taxon>Jonesiaceae</taxon>
        <taxon>Jonesia</taxon>
    </lineage>
</organism>
<dbReference type="GO" id="GO:0006520">
    <property type="term" value="P:amino acid metabolic process"/>
    <property type="evidence" value="ECO:0007669"/>
    <property type="project" value="InterPro"/>
</dbReference>
<accession>C7QYK8</accession>
<dbReference type="STRING" id="471856.Jden_0181"/>
<name>C7QYK8_JONDD</name>
<evidence type="ECO:0000313" key="9">
    <source>
        <dbReference type="Proteomes" id="UP000000628"/>
    </source>
</evidence>
<proteinExistence type="inferred from homology"/>
<dbReference type="GO" id="GO:0008483">
    <property type="term" value="F:transaminase activity"/>
    <property type="evidence" value="ECO:0007669"/>
    <property type="project" value="UniProtKB-KW"/>
</dbReference>
<comment type="cofactor">
    <cofactor evidence="1 6">
        <name>pyridoxal 5'-phosphate</name>
        <dbReference type="ChEBI" id="CHEBI:597326"/>
    </cofactor>
</comment>
<protein>
    <recommendedName>
        <fullName evidence="6">Aminotransferase</fullName>
        <ecNumber evidence="6">2.6.1.-</ecNumber>
    </recommendedName>
</protein>
<evidence type="ECO:0000256" key="5">
    <source>
        <dbReference type="ARBA" id="ARBA00022898"/>
    </source>
</evidence>
<dbReference type="Pfam" id="PF00155">
    <property type="entry name" value="Aminotran_1_2"/>
    <property type="match status" value="1"/>
</dbReference>
<dbReference type="SUPFAM" id="SSF53383">
    <property type="entry name" value="PLP-dependent transferases"/>
    <property type="match status" value="1"/>
</dbReference>
<feature type="domain" description="Aminotransferase class I/classII large" evidence="7">
    <location>
        <begin position="30"/>
        <end position="381"/>
    </location>
</feature>
<dbReference type="InterPro" id="IPR004838">
    <property type="entry name" value="NHTrfase_class1_PyrdxlP-BS"/>
</dbReference>
<dbReference type="AlphaFoldDB" id="C7QYK8"/>
<keyword evidence="4 6" id="KW-0808">Transferase</keyword>
<evidence type="ECO:0000256" key="6">
    <source>
        <dbReference type="RuleBase" id="RU000481"/>
    </source>
</evidence>
<evidence type="ECO:0000259" key="7">
    <source>
        <dbReference type="Pfam" id="PF00155"/>
    </source>
</evidence>
<evidence type="ECO:0000313" key="8">
    <source>
        <dbReference type="EMBL" id="ACV07855.1"/>
    </source>
</evidence>
<dbReference type="KEGG" id="jde:Jden_0181"/>
<evidence type="ECO:0000256" key="4">
    <source>
        <dbReference type="ARBA" id="ARBA00022679"/>
    </source>
</evidence>
<dbReference type="RefSeq" id="WP_012805960.1">
    <property type="nucleotide sequence ID" value="NC_013174.1"/>
</dbReference>
<dbReference type="CDD" id="cd00609">
    <property type="entry name" value="AAT_like"/>
    <property type="match status" value="1"/>
</dbReference>
<dbReference type="PANTHER" id="PTHR46383:SF2">
    <property type="entry name" value="AMINOTRANSFERASE"/>
    <property type="match status" value="1"/>
</dbReference>
<reference evidence="8 9" key="1">
    <citation type="journal article" date="2009" name="Stand. Genomic Sci.">
        <title>Complete genome sequence of Jonesia denitrificans type strain (Prevot 55134).</title>
        <authorList>
            <person name="Pukall R."/>
            <person name="Gehrich-Schroter G."/>
            <person name="Lapidus A."/>
            <person name="Nolan M."/>
            <person name="Glavina Del Rio T."/>
            <person name="Lucas S."/>
            <person name="Chen F."/>
            <person name="Tice H."/>
            <person name="Pitluck S."/>
            <person name="Cheng J.F."/>
            <person name="Copeland A."/>
            <person name="Saunders E."/>
            <person name="Brettin T."/>
            <person name="Detter J.C."/>
            <person name="Bruce D."/>
            <person name="Goodwin L."/>
            <person name="Pati A."/>
            <person name="Ivanova N."/>
            <person name="Mavromatis K."/>
            <person name="Ovchinnikova G."/>
            <person name="Chen A."/>
            <person name="Palaniappan K."/>
            <person name="Land M."/>
            <person name="Hauser L."/>
            <person name="Chang Y.J."/>
            <person name="Jeffries C.D."/>
            <person name="Chain P."/>
            <person name="Goker M."/>
            <person name="Bristow J."/>
            <person name="Eisen J.A."/>
            <person name="Markowitz V."/>
            <person name="Hugenholtz P."/>
            <person name="Kyrpides N.C."/>
            <person name="Klenk H.P."/>
            <person name="Han C."/>
        </authorList>
    </citation>
    <scope>NUCLEOTIDE SEQUENCE [LARGE SCALE GENOMIC DNA]</scope>
    <source>
        <strain evidence="9">ATCC 14870 / DSM 20603 / BCRC 15368 / CIP 55.134 / JCM 11481 / NBRC 15587 / NCTC 10816 / Prevot 55134</strain>
    </source>
</reference>
<dbReference type="HOGENOM" id="CLU_017584_4_3_11"/>
<dbReference type="InterPro" id="IPR004839">
    <property type="entry name" value="Aminotransferase_I/II_large"/>
</dbReference>
<comment type="similarity">
    <text evidence="2 6">Belongs to the class-I pyridoxal-phosphate-dependent aminotransferase family.</text>
</comment>
<dbReference type="GO" id="GO:0030170">
    <property type="term" value="F:pyridoxal phosphate binding"/>
    <property type="evidence" value="ECO:0007669"/>
    <property type="project" value="InterPro"/>
</dbReference>
<evidence type="ECO:0000256" key="3">
    <source>
        <dbReference type="ARBA" id="ARBA00022576"/>
    </source>
</evidence>
<dbReference type="InterPro" id="IPR050596">
    <property type="entry name" value="AspAT/PAT-like"/>
</dbReference>
<keyword evidence="9" id="KW-1185">Reference proteome</keyword>
<dbReference type="EMBL" id="CP001706">
    <property type="protein sequence ID" value="ACV07855.1"/>
    <property type="molecule type" value="Genomic_DNA"/>
</dbReference>
<gene>
    <name evidence="8" type="ordered locus">Jden_0181</name>
</gene>
<dbReference type="Proteomes" id="UP000000628">
    <property type="component" value="Chromosome"/>
</dbReference>
<evidence type="ECO:0000256" key="2">
    <source>
        <dbReference type="ARBA" id="ARBA00007441"/>
    </source>
</evidence>
<dbReference type="PANTHER" id="PTHR46383">
    <property type="entry name" value="ASPARTATE AMINOTRANSFERASE"/>
    <property type="match status" value="1"/>
</dbReference>
<keyword evidence="5" id="KW-0663">Pyridoxal phosphate</keyword>
<dbReference type="InterPro" id="IPR015421">
    <property type="entry name" value="PyrdxlP-dep_Trfase_major"/>
</dbReference>
<evidence type="ECO:0000256" key="1">
    <source>
        <dbReference type="ARBA" id="ARBA00001933"/>
    </source>
</evidence>